<sequence>MNEIIRIETPLTQEKLKSLKVGDNVLISGVIYTGRDAAHKKMVEALEGGEDLPFVMKDQIIYFVGPTPAKEGQVIGSAGPTTSGRMDAYSPKLIARGLTGMIGKGLRSPDVIEAMKKHGAVYFGAIGGAGALIAKRIVSAEVIAYPELGPEAVRRLVVKDFPVMVIIDYEGNNLYEIGKAQYRRV</sequence>
<accession>A0A1M5S6S7</accession>
<dbReference type="PANTHER" id="PTHR43351">
    <property type="entry name" value="L(+)-TARTRATE DEHYDRATASE SUBUNIT BETA"/>
    <property type="match status" value="1"/>
</dbReference>
<dbReference type="AlphaFoldDB" id="A0A1M5S6S7"/>
<dbReference type="EMBL" id="FQXJ01000003">
    <property type="protein sequence ID" value="SHH33988.1"/>
    <property type="molecule type" value="Genomic_DNA"/>
</dbReference>
<dbReference type="Pfam" id="PF05683">
    <property type="entry name" value="Fumerase_C"/>
    <property type="match status" value="1"/>
</dbReference>
<organism evidence="4 5">
    <name type="scientific">Desulfosporosinus lacus DSM 15449</name>
    <dbReference type="NCBI Taxonomy" id="1121420"/>
    <lineage>
        <taxon>Bacteria</taxon>
        <taxon>Bacillati</taxon>
        <taxon>Bacillota</taxon>
        <taxon>Clostridia</taxon>
        <taxon>Eubacteriales</taxon>
        <taxon>Desulfitobacteriaceae</taxon>
        <taxon>Desulfosporosinus</taxon>
    </lineage>
</organism>
<dbReference type="Proteomes" id="UP000183954">
    <property type="component" value="Unassembled WGS sequence"/>
</dbReference>
<evidence type="ECO:0000256" key="1">
    <source>
        <dbReference type="ARBA" id="ARBA00008876"/>
    </source>
</evidence>
<reference evidence="5" key="1">
    <citation type="submission" date="2016-11" db="EMBL/GenBank/DDBJ databases">
        <authorList>
            <person name="Varghese N."/>
            <person name="Submissions S."/>
        </authorList>
    </citation>
    <scope>NUCLEOTIDE SEQUENCE [LARGE SCALE GENOMIC DNA]</scope>
    <source>
        <strain evidence="5">DSM 15449</strain>
    </source>
</reference>
<comment type="similarity">
    <text evidence="1">Belongs to the class-I fumarase family.</text>
</comment>
<dbReference type="RefSeq" id="WP_073027969.1">
    <property type="nucleotide sequence ID" value="NZ_FQXJ01000003.1"/>
</dbReference>
<dbReference type="STRING" id="1121420.SAMN02746098_00757"/>
<dbReference type="InterPro" id="IPR004647">
    <property type="entry name" value="Fe-S_hydro-lyase_TtdB-typ_cat"/>
</dbReference>
<evidence type="ECO:0000259" key="3">
    <source>
        <dbReference type="Pfam" id="PF05683"/>
    </source>
</evidence>
<name>A0A1M5S6S7_9FIRM</name>
<proteinExistence type="inferred from homology"/>
<dbReference type="PANTHER" id="PTHR43351:SF2">
    <property type="entry name" value="L(+)-TARTRATE DEHYDRATASE SUBUNIT BETA-RELATED"/>
    <property type="match status" value="1"/>
</dbReference>
<dbReference type="NCBIfam" id="TIGR00723">
    <property type="entry name" value="ttdB_fumA_fumB"/>
    <property type="match status" value="1"/>
</dbReference>
<dbReference type="NCBIfam" id="NF005310">
    <property type="entry name" value="PRK06842.1"/>
    <property type="match status" value="1"/>
</dbReference>
<evidence type="ECO:0000313" key="5">
    <source>
        <dbReference type="Proteomes" id="UP000183954"/>
    </source>
</evidence>
<dbReference type="OrthoDB" id="9798978at2"/>
<keyword evidence="5" id="KW-1185">Reference proteome</keyword>
<gene>
    <name evidence="4" type="ORF">SAMN02746098_00757</name>
</gene>
<protein>
    <submittedName>
        <fullName evidence="4">Fumarate hydratase subunit beta</fullName>
    </submittedName>
</protein>
<dbReference type="SUPFAM" id="SSF117457">
    <property type="entry name" value="FumA C-terminal domain-like"/>
    <property type="match status" value="1"/>
</dbReference>
<keyword evidence="2" id="KW-0456">Lyase</keyword>
<dbReference type="Gene3D" id="3.20.130.10">
    <property type="entry name" value="Fe-S hydro-lyase, tartrate dehydratase beta-type, catalytic domain"/>
    <property type="match status" value="1"/>
</dbReference>
<evidence type="ECO:0000313" key="4">
    <source>
        <dbReference type="EMBL" id="SHH33988.1"/>
    </source>
</evidence>
<dbReference type="GO" id="GO:0016836">
    <property type="term" value="F:hydro-lyase activity"/>
    <property type="evidence" value="ECO:0007669"/>
    <property type="project" value="InterPro"/>
</dbReference>
<evidence type="ECO:0000256" key="2">
    <source>
        <dbReference type="ARBA" id="ARBA00023239"/>
    </source>
</evidence>
<dbReference type="InterPro" id="IPR036660">
    <property type="entry name" value="Fe-S_hydroAse_TtdB_cat_sf"/>
</dbReference>
<feature type="domain" description="Fe-S hydro-lyase tartrate dehydratase beta-type catalytic" evidence="3">
    <location>
        <begin position="5"/>
        <end position="176"/>
    </location>
</feature>